<dbReference type="InterPro" id="IPR035965">
    <property type="entry name" value="PAS-like_dom_sf"/>
</dbReference>
<dbReference type="AlphaFoldDB" id="A0A3B0UKY4"/>
<protein>
    <submittedName>
        <fullName evidence="2">Hemerythrin domain protein</fullName>
    </submittedName>
</protein>
<dbReference type="Pfam" id="PF01814">
    <property type="entry name" value="Hemerythrin"/>
    <property type="match status" value="1"/>
</dbReference>
<sequence length="419" mass="48564">MSELINNTEQRIKQLHAFFSGIIRQQEKGALLIKTYEKSIEQVQPFDVVAVVDILMKEDLSGEALQKLKKGINRSLNMLYKGLVSREIPKYEQKPFFGILQQENNALNDRLIALRPFIKAFNEKDADRQKIVHSLSEIKKRVEALQEFNLHYVKMENILFPYIEKHLPEYGCLPLMWSYHDDIRNMIKDTVAVIGDGNTDLKRLNRLLGDLFFNMYAIRFREEYILFPVVFDMIPQKEIHNMLEQAFDMGFAFIEPPSKIILEGRPAASVSSKKGDSFLSMDELGDRLLDFDTGRLTISQAVIMLNHLPVDVTFVDENDEVRYFSTPGDRIFPRSKAIIGRLVENCHPPSSVHIVKELIDSFRKGEKQKESFWIQVGGKFVLIQYFALHDKEGRFRGTLEVSQDVTDIRKLDGEKRLME</sequence>
<feature type="domain" description="Hemerythrin-like" evidence="1">
    <location>
        <begin position="108"/>
        <end position="228"/>
    </location>
</feature>
<dbReference type="InterPro" id="IPR012312">
    <property type="entry name" value="Hemerythrin-like"/>
</dbReference>
<reference evidence="2" key="1">
    <citation type="submission" date="2018-06" db="EMBL/GenBank/DDBJ databases">
        <authorList>
            <person name="Zhirakovskaya E."/>
        </authorList>
    </citation>
    <scope>NUCLEOTIDE SEQUENCE</scope>
</reference>
<proteinExistence type="predicted"/>
<evidence type="ECO:0000313" key="2">
    <source>
        <dbReference type="EMBL" id="VAW27062.1"/>
    </source>
</evidence>
<dbReference type="Pfam" id="PF13596">
    <property type="entry name" value="PAS_10"/>
    <property type="match status" value="1"/>
</dbReference>
<dbReference type="GO" id="GO:0005886">
    <property type="term" value="C:plasma membrane"/>
    <property type="evidence" value="ECO:0007669"/>
    <property type="project" value="TreeGrafter"/>
</dbReference>
<dbReference type="PANTHER" id="PTHR39966">
    <property type="entry name" value="BLL2471 PROTEIN-RELATED"/>
    <property type="match status" value="1"/>
</dbReference>
<dbReference type="PANTHER" id="PTHR39966:SF3">
    <property type="entry name" value="DUF438 DOMAIN-CONTAINING PROTEIN"/>
    <property type="match status" value="1"/>
</dbReference>
<organism evidence="2">
    <name type="scientific">hydrothermal vent metagenome</name>
    <dbReference type="NCBI Taxonomy" id="652676"/>
    <lineage>
        <taxon>unclassified sequences</taxon>
        <taxon>metagenomes</taxon>
        <taxon>ecological metagenomes</taxon>
    </lineage>
</organism>
<dbReference type="Gene3D" id="3.30.450.20">
    <property type="entry name" value="PAS domain"/>
    <property type="match status" value="1"/>
</dbReference>
<evidence type="ECO:0000259" key="1">
    <source>
        <dbReference type="Pfam" id="PF01814"/>
    </source>
</evidence>
<name>A0A3B0UKY4_9ZZZZ</name>
<accession>A0A3B0UKY4</accession>
<gene>
    <name evidence="2" type="ORF">MNBD_BACTEROID07-1489</name>
</gene>
<dbReference type="SUPFAM" id="SSF55785">
    <property type="entry name" value="PYP-like sensor domain (PAS domain)"/>
    <property type="match status" value="1"/>
</dbReference>
<dbReference type="EMBL" id="UOET01000075">
    <property type="protein sequence ID" value="VAW27062.1"/>
    <property type="molecule type" value="Genomic_DNA"/>
</dbReference>